<gene>
    <name evidence="2" type="ORF">TWF481_000951</name>
</gene>
<name>A0AAV9WQV8_9PEZI</name>
<protein>
    <submittedName>
        <fullName evidence="2">Uncharacterized protein</fullName>
    </submittedName>
</protein>
<sequence length="63" mass="6966">MMPPKRKSARIAAAAGYRTEEDEQRLIELRRKAAILERKIAKVTSMQNAASQAGGEPNSPKKD</sequence>
<dbReference type="AlphaFoldDB" id="A0AAV9WQV8"/>
<evidence type="ECO:0000313" key="2">
    <source>
        <dbReference type="EMBL" id="KAK6512053.1"/>
    </source>
</evidence>
<keyword evidence="1" id="KW-0175">Coiled coil</keyword>
<evidence type="ECO:0000313" key="3">
    <source>
        <dbReference type="Proteomes" id="UP001370758"/>
    </source>
</evidence>
<dbReference type="Proteomes" id="UP001370758">
    <property type="component" value="Unassembled WGS sequence"/>
</dbReference>
<comment type="caution">
    <text evidence="2">The sequence shown here is derived from an EMBL/GenBank/DDBJ whole genome shotgun (WGS) entry which is preliminary data.</text>
</comment>
<reference evidence="2 3" key="1">
    <citation type="submission" date="2023-08" db="EMBL/GenBank/DDBJ databases">
        <authorList>
            <person name="Palmer J.M."/>
        </authorList>
    </citation>
    <scope>NUCLEOTIDE SEQUENCE [LARGE SCALE GENOMIC DNA]</scope>
    <source>
        <strain evidence="2 3">TWF481</strain>
    </source>
</reference>
<keyword evidence="3" id="KW-1185">Reference proteome</keyword>
<proteinExistence type="predicted"/>
<dbReference type="EMBL" id="JAVHJL010000001">
    <property type="protein sequence ID" value="KAK6512053.1"/>
    <property type="molecule type" value="Genomic_DNA"/>
</dbReference>
<evidence type="ECO:0000256" key="1">
    <source>
        <dbReference type="SAM" id="Coils"/>
    </source>
</evidence>
<feature type="coiled-coil region" evidence="1">
    <location>
        <begin position="19"/>
        <end position="46"/>
    </location>
</feature>
<organism evidence="2 3">
    <name type="scientific">Arthrobotrys musiformis</name>
    <dbReference type="NCBI Taxonomy" id="47236"/>
    <lineage>
        <taxon>Eukaryota</taxon>
        <taxon>Fungi</taxon>
        <taxon>Dikarya</taxon>
        <taxon>Ascomycota</taxon>
        <taxon>Pezizomycotina</taxon>
        <taxon>Orbiliomycetes</taxon>
        <taxon>Orbiliales</taxon>
        <taxon>Orbiliaceae</taxon>
        <taxon>Arthrobotrys</taxon>
    </lineage>
</organism>
<accession>A0AAV9WQV8</accession>